<evidence type="ECO:0000313" key="6">
    <source>
        <dbReference type="Proteomes" id="UP000199400"/>
    </source>
</evidence>
<dbReference type="EMBL" id="FOMX01000030">
    <property type="protein sequence ID" value="SFF12399.1"/>
    <property type="molecule type" value="Genomic_DNA"/>
</dbReference>
<evidence type="ECO:0000256" key="2">
    <source>
        <dbReference type="ARBA" id="ARBA00022737"/>
    </source>
</evidence>
<evidence type="ECO:0000256" key="4">
    <source>
        <dbReference type="SAM" id="MobiDB-lite"/>
    </source>
</evidence>
<proteinExistence type="predicted"/>
<protein>
    <submittedName>
        <fullName evidence="5">Myxococcus cysteine-rich repeat-containing protein</fullName>
    </submittedName>
</protein>
<dbReference type="SUPFAM" id="SSF50965">
    <property type="entry name" value="Galactose oxidase, central domain"/>
    <property type="match status" value="1"/>
</dbReference>
<dbReference type="InterPro" id="IPR011043">
    <property type="entry name" value="Gal_Oxase/kelch_b-propeller"/>
</dbReference>
<evidence type="ECO:0000313" key="5">
    <source>
        <dbReference type="EMBL" id="SFF12399.1"/>
    </source>
</evidence>
<sequence>MSNAYLPGRATRLTALSLGPWLLIACPSDGTATTDSGTDPDPTTTTGTSGTSEPDATTTTGTPTTTGPTTGEPTSSTTEPAPAVCGDGVVADSEVCDDGNDEPDDGCNKNCEKTGAVLWTYTHSGAAGEFDAGSAVAIDPTGKIIIAGREGITPADSDMLLIALGPDGTELWKKTYPDMNGLPNYFSTVALGDDGTIYAAGVEEQVKDVPTPVVRSFDPDGNEGWTFIEPPVDMVGASISALLLADGKLYSAGSEDLTDKSTQLVVRRHDPATGEAEWKAVTQADFAYANGNGIVKADDGVLVAGIVQDEDYLSRPLIVVVDDEGTIVSTEVEDHPGGAWFDVEAIGASGDIALAGRRRPEGVTGYDFAVRRVGSDLSEQWTDIYDYEFLYGTSNGVAVGPDERIFASGFHVAPGQFDDVFGALYAGDGTRLWTHTYNNDDIDLYDEGADAAWGPDFLILSGQSVVLGEDGNVWVRAFKAD</sequence>
<keyword evidence="3" id="KW-1015">Disulfide bond</keyword>
<dbReference type="AlphaFoldDB" id="A0A1I2G5K3"/>
<name>A0A1I2G5K3_9BACT</name>
<gene>
    <name evidence="5" type="ORF">SAMN02745121_07047</name>
</gene>
<dbReference type="Proteomes" id="UP000199400">
    <property type="component" value="Unassembled WGS sequence"/>
</dbReference>
<reference evidence="6" key="1">
    <citation type="submission" date="2016-10" db="EMBL/GenBank/DDBJ databases">
        <authorList>
            <person name="Varghese N."/>
            <person name="Submissions S."/>
        </authorList>
    </citation>
    <scope>NUCLEOTIDE SEQUENCE [LARGE SCALE GENOMIC DNA]</scope>
    <source>
        <strain evidence="6">ATCC 25963</strain>
    </source>
</reference>
<dbReference type="Pfam" id="PF13948">
    <property type="entry name" value="DUF4215"/>
    <property type="match status" value="1"/>
</dbReference>
<keyword evidence="1" id="KW-0732">Signal</keyword>
<dbReference type="PANTHER" id="PTHR42754:SF1">
    <property type="entry name" value="LIPOPROTEIN"/>
    <property type="match status" value="1"/>
</dbReference>
<evidence type="ECO:0000256" key="1">
    <source>
        <dbReference type="ARBA" id="ARBA00022729"/>
    </source>
</evidence>
<dbReference type="STRING" id="54.SAMN02745121_07047"/>
<dbReference type="PANTHER" id="PTHR42754">
    <property type="entry name" value="ENDOGLUCANASE"/>
    <property type="match status" value="1"/>
</dbReference>
<feature type="compositionally biased region" description="Low complexity" evidence="4">
    <location>
        <begin position="30"/>
        <end position="83"/>
    </location>
</feature>
<dbReference type="Gene3D" id="2.80.10.50">
    <property type="match status" value="1"/>
</dbReference>
<organism evidence="5 6">
    <name type="scientific">Nannocystis exedens</name>
    <dbReference type="NCBI Taxonomy" id="54"/>
    <lineage>
        <taxon>Bacteria</taxon>
        <taxon>Pseudomonadati</taxon>
        <taxon>Myxococcota</taxon>
        <taxon>Polyangia</taxon>
        <taxon>Nannocystales</taxon>
        <taxon>Nannocystaceae</taxon>
        <taxon>Nannocystis</taxon>
    </lineage>
</organism>
<feature type="region of interest" description="Disordered" evidence="4">
    <location>
        <begin position="30"/>
        <end position="86"/>
    </location>
</feature>
<dbReference type="NCBIfam" id="TIGR02232">
    <property type="entry name" value="myxo_disulf_rpt"/>
    <property type="match status" value="1"/>
</dbReference>
<dbReference type="InterPro" id="IPR011936">
    <property type="entry name" value="Myxo_disulph_rpt"/>
</dbReference>
<keyword evidence="2" id="KW-0677">Repeat</keyword>
<keyword evidence="6" id="KW-1185">Reference proteome</keyword>
<dbReference type="RefSeq" id="WP_170135361.1">
    <property type="nucleotide sequence ID" value="NZ_FOMX01000030.1"/>
</dbReference>
<evidence type="ECO:0000256" key="3">
    <source>
        <dbReference type="ARBA" id="ARBA00023157"/>
    </source>
</evidence>
<accession>A0A1I2G5K3</accession>